<accession>A0A7C2BK26</accession>
<dbReference type="NCBIfam" id="NF003268">
    <property type="entry name" value="PRK04239.1"/>
    <property type="match status" value="1"/>
</dbReference>
<dbReference type="InterPro" id="IPR036883">
    <property type="entry name" value="PDCD5-like_sf"/>
</dbReference>
<comment type="similarity">
    <text evidence="1 3">Belongs to the PDCD5 family.</text>
</comment>
<evidence type="ECO:0000256" key="1">
    <source>
        <dbReference type="ARBA" id="ARBA00010490"/>
    </source>
</evidence>
<dbReference type="Gene3D" id="1.10.8.140">
    <property type="entry name" value="PDCD5-like"/>
    <property type="match status" value="1"/>
</dbReference>
<dbReference type="GO" id="GO:0005829">
    <property type="term" value="C:cytosol"/>
    <property type="evidence" value="ECO:0007669"/>
    <property type="project" value="TreeGrafter"/>
</dbReference>
<comment type="caution">
    <text evidence="4">The sequence shown here is derived from an EMBL/GenBank/DDBJ whole genome shotgun (WGS) entry which is preliminary data.</text>
</comment>
<reference evidence="4" key="1">
    <citation type="journal article" date="2020" name="mSystems">
        <title>Genome- and Community-Level Interaction Insights into Carbon Utilization and Element Cycling Functions of Hydrothermarchaeota in Hydrothermal Sediment.</title>
        <authorList>
            <person name="Zhou Z."/>
            <person name="Liu Y."/>
            <person name="Xu W."/>
            <person name="Pan J."/>
            <person name="Luo Z.H."/>
            <person name="Li M."/>
        </authorList>
    </citation>
    <scope>NUCLEOTIDE SEQUENCE [LARGE SCALE GENOMIC DNA]</scope>
    <source>
        <strain evidence="4">SpSt-23</strain>
    </source>
</reference>
<dbReference type="EMBL" id="DSJT01000004">
    <property type="protein sequence ID" value="HEF86877.1"/>
    <property type="molecule type" value="Genomic_DNA"/>
</dbReference>
<proteinExistence type="inferred from homology"/>
<protein>
    <recommendedName>
        <fullName evidence="3">DNA-binding protein ENP55_00920</fullName>
    </recommendedName>
</protein>
<dbReference type="HAMAP" id="MF_00026">
    <property type="entry name" value="dsDNA_bind"/>
    <property type="match status" value="1"/>
</dbReference>
<sequence length="110" mass="13166">MEDYGYSDEELEAIRQRKMLELKKRMEEEQARRAQIEAVMRKLLTPEARERLNNIRLVKPELAEALEQQIIALAQTGRIPIPVTDEFLKKILSELYEHSRRETRITFKRK</sequence>
<dbReference type="SUPFAM" id="SSF46950">
    <property type="entry name" value="Double-stranded DNA-binding domain"/>
    <property type="match status" value="1"/>
</dbReference>
<organism evidence="4">
    <name type="scientific">Thermosphaera aggregans</name>
    <dbReference type="NCBI Taxonomy" id="54254"/>
    <lineage>
        <taxon>Archaea</taxon>
        <taxon>Thermoproteota</taxon>
        <taxon>Thermoprotei</taxon>
        <taxon>Desulfurococcales</taxon>
        <taxon>Desulfurococcaceae</taxon>
        <taxon>Thermosphaera</taxon>
    </lineage>
</organism>
<dbReference type="GO" id="GO:0003677">
    <property type="term" value="F:DNA binding"/>
    <property type="evidence" value="ECO:0007669"/>
    <property type="project" value="UniProtKB-UniRule"/>
</dbReference>
<evidence type="ECO:0000256" key="3">
    <source>
        <dbReference type="HAMAP-Rule" id="MF_00026"/>
    </source>
</evidence>
<dbReference type="InterPro" id="IPR002836">
    <property type="entry name" value="PDCD5-like"/>
</dbReference>
<evidence type="ECO:0000256" key="2">
    <source>
        <dbReference type="ARBA" id="ARBA00023125"/>
    </source>
</evidence>
<keyword evidence="2 3" id="KW-0238">DNA-binding</keyword>
<dbReference type="PIRSF" id="PIRSF015730">
    <property type="entry name" value="TFAR19"/>
    <property type="match status" value="1"/>
</dbReference>
<evidence type="ECO:0000313" key="4">
    <source>
        <dbReference type="EMBL" id="HEF86877.1"/>
    </source>
</evidence>
<gene>
    <name evidence="4" type="ORF">ENP55_00920</name>
</gene>
<dbReference type="PANTHER" id="PTHR10840:SF0">
    <property type="entry name" value="PROGRAMMED CELL DEATH PROTEIN 5"/>
    <property type="match status" value="1"/>
</dbReference>
<dbReference type="InterPro" id="IPR022889">
    <property type="entry name" value="DNA_bind_arc"/>
</dbReference>
<dbReference type="Pfam" id="PF01984">
    <property type="entry name" value="dsDNA_bind"/>
    <property type="match status" value="1"/>
</dbReference>
<dbReference type="PANTHER" id="PTHR10840">
    <property type="entry name" value="PROGRAMMED CELL DEATH PROTEIN 5"/>
    <property type="match status" value="1"/>
</dbReference>
<name>A0A7C2BK26_9CREN</name>
<dbReference type="AlphaFoldDB" id="A0A7C2BK26"/>